<evidence type="ECO:0000313" key="3">
    <source>
        <dbReference type="Proteomes" id="UP000326924"/>
    </source>
</evidence>
<dbReference type="OrthoDB" id="8300194at2759"/>
<evidence type="ECO:0000313" key="2">
    <source>
        <dbReference type="EMBL" id="KAA8892666.1"/>
    </source>
</evidence>
<dbReference type="PANTHER" id="PTHR21310">
    <property type="entry name" value="AMINOGLYCOSIDE PHOSPHOTRANSFERASE-RELATED-RELATED"/>
    <property type="match status" value="1"/>
</dbReference>
<name>A0A5J5EC92_9PEZI</name>
<reference evidence="2 3" key="1">
    <citation type="submission" date="2019-09" db="EMBL/GenBank/DDBJ databases">
        <title>Draft genome of the ectomycorrhizal ascomycete Sphaerosporella brunnea.</title>
        <authorList>
            <consortium name="DOE Joint Genome Institute"/>
            <person name="Benucci G.M."/>
            <person name="Marozzi G."/>
            <person name="Antonielli L."/>
            <person name="Sanchez S."/>
            <person name="Marco P."/>
            <person name="Wang X."/>
            <person name="Falini L.B."/>
            <person name="Barry K."/>
            <person name="Haridas S."/>
            <person name="Lipzen A."/>
            <person name="Labutti K."/>
            <person name="Grigoriev I.V."/>
            <person name="Murat C."/>
            <person name="Martin F."/>
            <person name="Albertini E."/>
            <person name="Donnini D."/>
            <person name="Bonito G."/>
        </authorList>
    </citation>
    <scope>NUCLEOTIDE SEQUENCE [LARGE SCALE GENOMIC DNA]</scope>
    <source>
        <strain evidence="2 3">Sb_GMNB300</strain>
    </source>
</reference>
<gene>
    <name evidence="2" type="ORF">FN846DRAFT_982530</name>
</gene>
<dbReference type="SUPFAM" id="SSF56112">
    <property type="entry name" value="Protein kinase-like (PK-like)"/>
    <property type="match status" value="1"/>
</dbReference>
<evidence type="ECO:0000259" key="1">
    <source>
        <dbReference type="Pfam" id="PF01636"/>
    </source>
</evidence>
<dbReference type="InParanoid" id="A0A5J5EC92"/>
<dbReference type="InterPro" id="IPR002575">
    <property type="entry name" value="Aminoglycoside_PTrfase"/>
</dbReference>
<keyword evidence="2" id="KW-0418">Kinase</keyword>
<dbReference type="InterPro" id="IPR051678">
    <property type="entry name" value="AGP_Transferase"/>
</dbReference>
<feature type="domain" description="Aminoglycoside phosphotransferase" evidence="1">
    <location>
        <begin position="62"/>
        <end position="270"/>
    </location>
</feature>
<dbReference type="Proteomes" id="UP000326924">
    <property type="component" value="Unassembled WGS sequence"/>
</dbReference>
<dbReference type="InterPro" id="IPR011009">
    <property type="entry name" value="Kinase-like_dom_sf"/>
</dbReference>
<dbReference type="EMBL" id="VXIS01000642">
    <property type="protein sequence ID" value="KAA8892666.1"/>
    <property type="molecule type" value="Genomic_DNA"/>
</dbReference>
<organism evidence="2 3">
    <name type="scientific">Sphaerosporella brunnea</name>
    <dbReference type="NCBI Taxonomy" id="1250544"/>
    <lineage>
        <taxon>Eukaryota</taxon>
        <taxon>Fungi</taxon>
        <taxon>Dikarya</taxon>
        <taxon>Ascomycota</taxon>
        <taxon>Pezizomycotina</taxon>
        <taxon>Pezizomycetes</taxon>
        <taxon>Pezizales</taxon>
        <taxon>Pyronemataceae</taxon>
        <taxon>Sphaerosporella</taxon>
    </lineage>
</organism>
<proteinExistence type="predicted"/>
<keyword evidence="2" id="KW-0808">Transferase</keyword>
<keyword evidence="3" id="KW-1185">Reference proteome</keyword>
<comment type="caution">
    <text evidence="2">The sequence shown here is derived from an EMBL/GenBank/DDBJ whole genome shotgun (WGS) entry which is preliminary data.</text>
</comment>
<dbReference type="Gene3D" id="3.90.1200.10">
    <property type="match status" value="1"/>
</dbReference>
<dbReference type="PANTHER" id="PTHR21310:SF48">
    <property type="entry name" value="AMINOGLYCOSIDE PHOSPHOTRANSFERASE DOMAIN-CONTAINING PROTEIN"/>
    <property type="match status" value="1"/>
</dbReference>
<dbReference type="CDD" id="cd05120">
    <property type="entry name" value="APH_ChoK_like"/>
    <property type="match status" value="1"/>
</dbReference>
<dbReference type="Pfam" id="PF01636">
    <property type="entry name" value="APH"/>
    <property type="match status" value="1"/>
</dbReference>
<dbReference type="GO" id="GO:0016301">
    <property type="term" value="F:kinase activity"/>
    <property type="evidence" value="ECO:0007669"/>
    <property type="project" value="UniProtKB-KW"/>
</dbReference>
<sequence length="320" mass="37413">MISGVSQPSRRPIFARFEMATRRSDYQVLPDFKSYSSGVQLIHRSCNRRIWSLGSMALCKESPITPAETPFDDQAIYEFLEERTTIPVPSVISEWVDTGNNIHYSIKEKIPGESLDQLWPTISWEEKEKMADETAEYLRQLRDLTSPYCGRVEETGIVDQMLFNCQYPEPQGPFKTEDELWNAMVATLKGQIPQKALDRLRAQMPRCEPWTYTHGDLSLGNIIVEKGKVVGIIDWEWSGYFPVWWEYAKFRGGVPRWIESEWWELLAERMDKYPEAHEFWEKFHSLVHKVESVYRSMDPRKLRVGNATLEELLDDDAYVN</sequence>
<accession>A0A5J5EC92</accession>
<dbReference type="AlphaFoldDB" id="A0A5J5EC92"/>
<protein>
    <submittedName>
        <fullName evidence="2">Kinase-like domain-containing protein</fullName>
    </submittedName>
</protein>